<gene>
    <name evidence="1" type="ORF">C7456_108111</name>
</gene>
<proteinExistence type="predicted"/>
<keyword evidence="2" id="KW-1185">Reference proteome</keyword>
<name>A0A316I0G1_9GAMM</name>
<accession>A0A316I0G1</accession>
<organism evidence="1 2">
    <name type="scientific">Fulvimonas soli</name>
    <dbReference type="NCBI Taxonomy" id="155197"/>
    <lineage>
        <taxon>Bacteria</taxon>
        <taxon>Pseudomonadati</taxon>
        <taxon>Pseudomonadota</taxon>
        <taxon>Gammaproteobacteria</taxon>
        <taxon>Lysobacterales</taxon>
        <taxon>Rhodanobacteraceae</taxon>
        <taxon>Fulvimonas</taxon>
    </lineage>
</organism>
<comment type="caution">
    <text evidence="1">The sequence shown here is derived from an EMBL/GenBank/DDBJ whole genome shotgun (WGS) entry which is preliminary data.</text>
</comment>
<dbReference type="EMBL" id="QGHC01000008">
    <property type="protein sequence ID" value="PWK85815.1"/>
    <property type="molecule type" value="Genomic_DNA"/>
</dbReference>
<dbReference type="Proteomes" id="UP000245812">
    <property type="component" value="Unassembled WGS sequence"/>
</dbReference>
<evidence type="ECO:0000313" key="2">
    <source>
        <dbReference type="Proteomes" id="UP000245812"/>
    </source>
</evidence>
<dbReference type="AlphaFoldDB" id="A0A316I0G1"/>
<protein>
    <submittedName>
        <fullName evidence="1">Uncharacterized protein</fullName>
    </submittedName>
</protein>
<sequence length="90" mass="9842">MTPLARAAATASVSYKTPIAGTTLKKVLATGKMPAKYIPHVHALLDDAPVSLLAAVAEQLHDEMDISRDAVWKNYRSLAREVKSKRGIWE</sequence>
<reference evidence="1 2" key="1">
    <citation type="submission" date="2018-05" db="EMBL/GenBank/DDBJ databases">
        <title>Genomic Encyclopedia of Type Strains, Phase IV (KMG-IV): sequencing the most valuable type-strain genomes for metagenomic binning, comparative biology and taxonomic classification.</title>
        <authorList>
            <person name="Goeker M."/>
        </authorList>
    </citation>
    <scope>NUCLEOTIDE SEQUENCE [LARGE SCALE GENOMIC DNA]</scope>
    <source>
        <strain evidence="1 2">DSM 14263</strain>
    </source>
</reference>
<evidence type="ECO:0000313" key="1">
    <source>
        <dbReference type="EMBL" id="PWK85815.1"/>
    </source>
</evidence>